<reference evidence="3 4" key="1">
    <citation type="journal article" date="2012" name="Eukaryot. Cell">
        <title>Genome sequence of the Trichosporon asahii environmental strain CBS 8904.</title>
        <authorList>
            <person name="Yang R.Y."/>
            <person name="Li H.T."/>
            <person name="Zhu H."/>
            <person name="Zhou G.P."/>
            <person name="Wang M."/>
            <person name="Wang L."/>
        </authorList>
    </citation>
    <scope>NUCLEOTIDE SEQUENCE [LARGE SCALE GENOMIC DNA]</scope>
    <source>
        <strain evidence="3 4">CBS 8904</strain>
    </source>
</reference>
<evidence type="ECO:0000313" key="4">
    <source>
        <dbReference type="Proteomes" id="UP000006757"/>
    </source>
</evidence>
<feature type="compositionally biased region" description="Basic and acidic residues" evidence="2">
    <location>
        <begin position="1029"/>
        <end position="1038"/>
    </location>
</feature>
<evidence type="ECO:0000256" key="2">
    <source>
        <dbReference type="SAM" id="MobiDB-lite"/>
    </source>
</evidence>
<dbReference type="STRING" id="1220162.K1VW52"/>
<dbReference type="HOGENOM" id="CLU_004472_0_0_1"/>
<accession>K1VW52</accession>
<protein>
    <submittedName>
        <fullName evidence="3">Uncharacterized protein</fullName>
    </submittedName>
</protein>
<feature type="compositionally biased region" description="Low complexity" evidence="2">
    <location>
        <begin position="129"/>
        <end position="138"/>
    </location>
</feature>
<feature type="compositionally biased region" description="Polar residues" evidence="2">
    <location>
        <begin position="1358"/>
        <end position="1367"/>
    </location>
</feature>
<keyword evidence="1" id="KW-0175">Coiled coil</keyword>
<sequence>MSLGESAFSGLRRRKKPNDDVDTEDVIGALDGPPRLTKRARMRPKTRATDDSGLASFSTPVAARAVPSHAKTSASPATPVALPEENADGAQRAARITQALQMLKDRVAGRPTGTSTLDPAALPAPQPTPTTAKPNTAPVSFAHNRAPTSASPSLIAELEVQRTRVQASKAEVRAYEEKIRDLTRRAMAAEGKLQDAQWNNKKLELQADMAEERARTTAAELVQVKLRARNAEGELTEARQRIKKAEESMLEAHYEAADAHERAEKAEKRAEEARQRLVAAEARWSEKVEVKQEPTEREPTSSSRRSGKPSVDVKPDVEDRPASRPQQSLKRKPSEEDVKPSKRQLQAPRAPSFHHVSSARPHNQWYIPSPGLPPAPPPTLSIDRQQQHHQIEPDFGLRSPKRDPRDTLYRDSLRFVAPRTNSQMASVANKLSQLKTENESLRTQVQVAQANAKSYALKSADLVLRVVKAENAVKEAGRKAKAAEECAGVAERMSKDAEERTGKITELERQLADMQLKLANAKNRAEEAESKIDVAEHKASTAERKISAAERRATAAQRKTQEVKTTLKEVEGRAQKAERKVHLAEGRTRTAEYRAEEAKCKAEEAQRNLEAAVTRATEADKEAEEAERKAQEAESRAAAAERKAEKKAEKLAAAYRRASEAETRAEAAENKAKYAERLRKVAVRKERMLMDNVKASDHELEHLAHRTIDAEVCALRAECVAAEAEERAERQATTATLDTDALNTAVRDAASAAERMETLKRDLEHANHRAQDAEIWAIRTESLAAENDEKAETFREQREKMKRENTQLKRRATKAENKAREALRRAAEAEEKVNLAVELAGQELALRPVSPSESSSGEDAEIYELPQLRERPSLFDHCTSHVSDTPDESSALFHNLASEEPSAPPEPASPSTPSTPRAPTSIRSHQTYPLAPLPRAPAQASTEDWQRLFTLHAEVQAILGPLHREVEQHAEAEHPSTGCVPCRRPRCGVLSAGAGSWTRTRRRRRGGSLMVISLSSKPSSAQHLGMSIKSEESERSTTDTHNGAVVVKRRRSTASPDLPDKRQRAELGPLTSSSESSFSLLVEAVHAAATSVPDSVCKTHDSTLSAAGSVSLIPATSTPSDMTSLPPYSSPDPLEAENEVLRRRLQAAEFEVLCAQLKAAKAKAREYRVKNRELSRRLEEAQEDKEALRQLRRDAEFRAASAEQSGAVALRNAEDQIAASEARAEAAEAQAAAYKKRVLELENELVNALTTLDPASPSPQPPPPASPPPPLPPPPPTLPAITLTPPSEVDSASSLQGDSVHDSNSSSVHHSTPRRKNRRGGRRHNKPAGQASAASTPNPILNEGTVSGYDPHFPALDTQPTTGSNAMPNAMPISMLIHPDSPQAAKIKQLYRLHGEVQSFLSTLRARALRLAEQGHMQAPGWVRGLEGLCGLNGLYLIQIWRMQREGIAGAGDGDLEEHLRGLKGVAENVEREMGS</sequence>
<evidence type="ECO:0000313" key="3">
    <source>
        <dbReference type="EMBL" id="EKD01078.1"/>
    </source>
</evidence>
<feature type="coiled-coil region" evidence="1">
    <location>
        <begin position="1157"/>
        <end position="1251"/>
    </location>
</feature>
<feature type="compositionally biased region" description="Pro residues" evidence="2">
    <location>
        <begin position="370"/>
        <end position="379"/>
    </location>
</feature>
<organism evidence="3 4">
    <name type="scientific">Trichosporon asahii var. asahii (strain CBS 8904)</name>
    <name type="common">Yeast</name>
    <dbReference type="NCBI Taxonomy" id="1220162"/>
    <lineage>
        <taxon>Eukaryota</taxon>
        <taxon>Fungi</taxon>
        <taxon>Dikarya</taxon>
        <taxon>Basidiomycota</taxon>
        <taxon>Agaricomycotina</taxon>
        <taxon>Tremellomycetes</taxon>
        <taxon>Trichosporonales</taxon>
        <taxon>Trichosporonaceae</taxon>
        <taxon>Trichosporon</taxon>
    </lineage>
</organism>
<feature type="compositionally biased region" description="Basic and acidic residues" evidence="2">
    <location>
        <begin position="311"/>
        <end position="322"/>
    </location>
</feature>
<feature type="region of interest" description="Disordered" evidence="2">
    <location>
        <begin position="1"/>
        <end position="93"/>
    </location>
</feature>
<dbReference type="Gene3D" id="1.20.5.170">
    <property type="match status" value="1"/>
</dbReference>
<feature type="compositionally biased region" description="Basic residues" evidence="2">
    <location>
        <begin position="36"/>
        <end position="46"/>
    </location>
</feature>
<feature type="region of interest" description="Disordered" evidence="2">
    <location>
        <begin position="611"/>
        <end position="644"/>
    </location>
</feature>
<keyword evidence="4" id="KW-1185">Reference proteome</keyword>
<feature type="region of interest" description="Disordered" evidence="2">
    <location>
        <begin position="1251"/>
        <end position="1367"/>
    </location>
</feature>
<dbReference type="PANTHER" id="PTHR45615">
    <property type="entry name" value="MYOSIN HEAVY CHAIN, NON-MUSCLE"/>
    <property type="match status" value="1"/>
</dbReference>
<feature type="region of interest" description="Disordered" evidence="2">
    <location>
        <begin position="106"/>
        <end position="154"/>
    </location>
</feature>
<feature type="compositionally biased region" description="Low complexity" evidence="2">
    <location>
        <begin position="911"/>
        <end position="921"/>
    </location>
</feature>
<feature type="region of interest" description="Disordered" evidence="2">
    <location>
        <begin position="1016"/>
        <end position="1071"/>
    </location>
</feature>
<dbReference type="SUPFAM" id="SSF57997">
    <property type="entry name" value="Tropomyosin"/>
    <property type="match status" value="2"/>
</dbReference>
<feature type="region of interest" description="Disordered" evidence="2">
    <location>
        <begin position="897"/>
        <end position="923"/>
    </location>
</feature>
<dbReference type="InParanoid" id="K1VW52"/>
<dbReference type="EMBL" id="AMBO01000325">
    <property type="protein sequence ID" value="EKD01078.1"/>
    <property type="molecule type" value="Genomic_DNA"/>
</dbReference>
<dbReference type="eggNOG" id="ENOG502SENK">
    <property type="taxonomic scope" value="Eukaryota"/>
</dbReference>
<comment type="caution">
    <text evidence="3">The sequence shown here is derived from an EMBL/GenBank/DDBJ whole genome shotgun (WGS) entry which is preliminary data.</text>
</comment>
<feature type="compositionally biased region" description="Basic residues" evidence="2">
    <location>
        <begin position="1311"/>
        <end position="1326"/>
    </location>
</feature>
<feature type="compositionally biased region" description="Basic and acidic residues" evidence="2">
    <location>
        <begin position="252"/>
        <end position="275"/>
    </location>
</feature>
<dbReference type="Proteomes" id="UP000006757">
    <property type="component" value="Unassembled WGS sequence"/>
</dbReference>
<feature type="coiled-coil region" evidence="1">
    <location>
        <begin position="742"/>
        <end position="839"/>
    </location>
</feature>
<name>K1VW52_TRIAC</name>
<dbReference type="OMA" id="DTITHYR"/>
<evidence type="ECO:0000256" key="1">
    <source>
        <dbReference type="SAM" id="Coils"/>
    </source>
</evidence>
<gene>
    <name evidence="3" type="ORF">A1Q2_04576</name>
</gene>
<proteinExistence type="predicted"/>
<feature type="compositionally biased region" description="Pro residues" evidence="2">
    <location>
        <begin position="1256"/>
        <end position="1278"/>
    </location>
</feature>
<feature type="region of interest" description="Disordered" evidence="2">
    <location>
        <begin position="252"/>
        <end position="406"/>
    </location>
</feature>
<feature type="compositionally biased region" description="Basic and acidic residues" evidence="2">
    <location>
        <begin position="283"/>
        <end position="299"/>
    </location>
</feature>
<dbReference type="PANTHER" id="PTHR45615:SF66">
    <property type="entry name" value="CARD DOMAIN-CONTAINING PROTEIN"/>
    <property type="match status" value="1"/>
</dbReference>
<feature type="compositionally biased region" description="Basic and acidic residues" evidence="2">
    <location>
        <begin position="626"/>
        <end position="644"/>
    </location>
</feature>